<organism evidence="1 2">
    <name type="scientific">Neobacillus rhizosphaerae</name>
    <dbReference type="NCBI Taxonomy" id="2880965"/>
    <lineage>
        <taxon>Bacteria</taxon>
        <taxon>Bacillati</taxon>
        <taxon>Bacillota</taxon>
        <taxon>Bacilli</taxon>
        <taxon>Bacillales</taxon>
        <taxon>Bacillaceae</taxon>
        <taxon>Neobacillus</taxon>
    </lineage>
</organism>
<name>A0ABM9EWI5_9BACI</name>
<accession>A0ABM9EWI5</accession>
<dbReference type="EMBL" id="CALBWS010000038">
    <property type="protein sequence ID" value="CAH2717067.1"/>
    <property type="molecule type" value="Genomic_DNA"/>
</dbReference>
<sequence length="117" mass="13774">MIELISNKTVGIAVWQWFIADACNVDVLKWNVQKLILDEKLYSEYYPVIEKFYKDKISKMDAWFYWYTLADAQIKANLFEKATKSIQKGTTLAKQFSPDSVDYFNQLSAKLEKKEKI</sequence>
<protein>
    <submittedName>
        <fullName evidence="1">Uncharacterized protein</fullName>
    </submittedName>
</protein>
<comment type="caution">
    <text evidence="1">The sequence shown here is derived from an EMBL/GenBank/DDBJ whole genome shotgun (WGS) entry which is preliminary data.</text>
</comment>
<gene>
    <name evidence="1" type="ORF">BACCIP111895_04256</name>
</gene>
<dbReference type="Proteomes" id="UP000838308">
    <property type="component" value="Unassembled WGS sequence"/>
</dbReference>
<evidence type="ECO:0000313" key="2">
    <source>
        <dbReference type="Proteomes" id="UP000838308"/>
    </source>
</evidence>
<evidence type="ECO:0000313" key="1">
    <source>
        <dbReference type="EMBL" id="CAH2717067.1"/>
    </source>
</evidence>
<reference evidence="1" key="1">
    <citation type="submission" date="2022-04" db="EMBL/GenBank/DDBJ databases">
        <authorList>
            <person name="Criscuolo A."/>
        </authorList>
    </citation>
    <scope>NUCLEOTIDE SEQUENCE</scope>
    <source>
        <strain evidence="1">CIP111895</strain>
    </source>
</reference>
<keyword evidence="2" id="KW-1185">Reference proteome</keyword>
<proteinExistence type="predicted"/>
<dbReference type="RefSeq" id="WP_248737299.1">
    <property type="nucleotide sequence ID" value="NZ_CALBWS010000038.1"/>
</dbReference>